<dbReference type="AlphaFoldDB" id="A0A7R9Q177"/>
<evidence type="ECO:0000256" key="6">
    <source>
        <dbReference type="ARBA" id="ARBA00022989"/>
    </source>
</evidence>
<evidence type="ECO:0000313" key="14">
    <source>
        <dbReference type="Proteomes" id="UP000759131"/>
    </source>
</evidence>
<evidence type="ECO:0000256" key="11">
    <source>
        <dbReference type="SAM" id="Phobius"/>
    </source>
</evidence>
<evidence type="ECO:0000256" key="9">
    <source>
        <dbReference type="RuleBase" id="RU000688"/>
    </source>
</evidence>
<dbReference type="OrthoDB" id="5987936at2759"/>
<dbReference type="PROSITE" id="PS00237">
    <property type="entry name" value="G_PROTEIN_RECEP_F1_1"/>
    <property type="match status" value="1"/>
</dbReference>
<dbReference type="InterPro" id="IPR017452">
    <property type="entry name" value="GPCR_Rhodpsn_7TM"/>
</dbReference>
<feature type="transmembrane region" description="Helical" evidence="11">
    <location>
        <begin position="240"/>
        <end position="262"/>
    </location>
</feature>
<evidence type="ECO:0000256" key="4">
    <source>
        <dbReference type="ARBA" id="ARBA00018873"/>
    </source>
</evidence>
<comment type="similarity">
    <text evidence="3 9">Belongs to the G-protein coupled receptor 1 family.</text>
</comment>
<dbReference type="InterPro" id="IPR000276">
    <property type="entry name" value="GPCR_Rhodpsn"/>
</dbReference>
<gene>
    <name evidence="13" type="ORF">OSB1V03_LOCUS8015</name>
</gene>
<dbReference type="EMBL" id="CAJPIZ010004868">
    <property type="protein sequence ID" value="CAG2108019.1"/>
    <property type="molecule type" value="Genomic_DNA"/>
</dbReference>
<dbReference type="SUPFAM" id="SSF81321">
    <property type="entry name" value="Family A G protein-coupled receptor-like"/>
    <property type="match status" value="1"/>
</dbReference>
<keyword evidence="9" id="KW-0675">Receptor</keyword>
<dbReference type="Gene3D" id="1.20.1070.10">
    <property type="entry name" value="Rhodopsin 7-helix transmembrane proteins"/>
    <property type="match status" value="1"/>
</dbReference>
<feature type="transmembrane region" description="Helical" evidence="11">
    <location>
        <begin position="103"/>
        <end position="127"/>
    </location>
</feature>
<evidence type="ECO:0000256" key="5">
    <source>
        <dbReference type="ARBA" id="ARBA00022692"/>
    </source>
</evidence>
<comment type="function">
    <text evidence="1">Receptor for thyrotropin-releasing hormone (TRH). Upon ligand binding, this G-protein-coupled receptor triggers activation of the phosphatidylinositol (IP3)-calcium-protein kinase C (PKC) pathway.</text>
</comment>
<keyword evidence="9" id="KW-0297">G-protein coupled receptor</keyword>
<evidence type="ECO:0000256" key="7">
    <source>
        <dbReference type="ARBA" id="ARBA00023136"/>
    </source>
</evidence>
<dbReference type="Proteomes" id="UP000759131">
    <property type="component" value="Unassembled WGS sequence"/>
</dbReference>
<evidence type="ECO:0000313" key="13">
    <source>
        <dbReference type="EMBL" id="CAD7627589.1"/>
    </source>
</evidence>
<sequence>MDESTDLFNLSDSAVDCDPTSLSDNITSSMLNYTLCLNTSEYNNPTVPSPTIYHLDPQYYSLPYTIIGTIFQGIILIVGVLGNIMVVIVVFKSRGMKTPTNCYLVSLSIADLLVLMASVPNEIIAYYVLGDKWIWGSVGCALFIFFQYFGINASSLSITAFTVERYIAICHPMKAQKICTVHRAKRIIMGVWLFALLYCGPWLFLTKTQKIYYKGHEDVETCIFSTSRKFYKGYYMADMIIFYVFPLIMSCILYGLIARILFHNEMSKSSSSGNKSRNGDHNYGTTEFKKSSSNDASRVQVSHGSDYMFQLIHS</sequence>
<evidence type="ECO:0000256" key="10">
    <source>
        <dbReference type="SAM" id="MobiDB-lite"/>
    </source>
</evidence>
<dbReference type="PRINTS" id="PR01846">
    <property type="entry name" value="TRHRFAMILY"/>
</dbReference>
<comment type="subcellular location">
    <subcellularLocation>
        <location evidence="2">Membrane</location>
    </subcellularLocation>
</comment>
<dbReference type="InterPro" id="IPR002120">
    <property type="entry name" value="TRH_rcpt_1"/>
</dbReference>
<evidence type="ECO:0000256" key="8">
    <source>
        <dbReference type="ARBA" id="ARBA00032251"/>
    </source>
</evidence>
<dbReference type="Pfam" id="PF00001">
    <property type="entry name" value="7tm_1"/>
    <property type="match status" value="1"/>
</dbReference>
<dbReference type="PANTHER" id="PTHR46061">
    <property type="entry name" value="THYROTROPIN-RELEASING HORMONE RECEPTOR"/>
    <property type="match status" value="1"/>
</dbReference>
<feature type="region of interest" description="Disordered" evidence="10">
    <location>
        <begin position="268"/>
        <end position="299"/>
    </location>
</feature>
<dbReference type="PANTHER" id="PTHR46061:SF3">
    <property type="entry name" value="THYROTROPIN-RELEASING HORMONE RECEPTOR"/>
    <property type="match status" value="1"/>
</dbReference>
<evidence type="ECO:0000256" key="2">
    <source>
        <dbReference type="ARBA" id="ARBA00004370"/>
    </source>
</evidence>
<evidence type="ECO:0000256" key="3">
    <source>
        <dbReference type="ARBA" id="ARBA00010663"/>
    </source>
</evidence>
<dbReference type="PROSITE" id="PS50262">
    <property type="entry name" value="G_PROTEIN_RECEP_F1_2"/>
    <property type="match status" value="1"/>
</dbReference>
<dbReference type="PRINTS" id="PR00237">
    <property type="entry name" value="GPCRRHODOPSN"/>
</dbReference>
<proteinExistence type="inferred from homology"/>
<keyword evidence="7 11" id="KW-0472">Membrane</keyword>
<keyword evidence="14" id="KW-1185">Reference proteome</keyword>
<organism evidence="13">
    <name type="scientific">Medioppia subpectinata</name>
    <dbReference type="NCBI Taxonomy" id="1979941"/>
    <lineage>
        <taxon>Eukaryota</taxon>
        <taxon>Metazoa</taxon>
        <taxon>Ecdysozoa</taxon>
        <taxon>Arthropoda</taxon>
        <taxon>Chelicerata</taxon>
        <taxon>Arachnida</taxon>
        <taxon>Acari</taxon>
        <taxon>Acariformes</taxon>
        <taxon>Sarcoptiformes</taxon>
        <taxon>Oribatida</taxon>
        <taxon>Brachypylina</taxon>
        <taxon>Oppioidea</taxon>
        <taxon>Oppiidae</taxon>
        <taxon>Medioppia</taxon>
    </lineage>
</organism>
<evidence type="ECO:0000256" key="1">
    <source>
        <dbReference type="ARBA" id="ARBA00004100"/>
    </source>
</evidence>
<keyword evidence="9" id="KW-0807">Transducer</keyword>
<feature type="domain" description="G-protein coupled receptors family 1 profile" evidence="12">
    <location>
        <begin position="82"/>
        <end position="314"/>
    </location>
</feature>
<feature type="transmembrane region" description="Helical" evidence="11">
    <location>
        <begin position="187"/>
        <end position="205"/>
    </location>
</feature>
<dbReference type="GO" id="GO:0004997">
    <property type="term" value="F:thyrotropin-releasing hormone receptor activity"/>
    <property type="evidence" value="ECO:0007669"/>
    <property type="project" value="InterPro"/>
</dbReference>
<protein>
    <recommendedName>
        <fullName evidence="4">Thyrotropin-releasing hormone receptor</fullName>
    </recommendedName>
    <alternativeName>
        <fullName evidence="8">Thyroliberin receptor</fullName>
    </alternativeName>
</protein>
<name>A0A7R9Q177_9ACAR</name>
<keyword evidence="6 11" id="KW-1133">Transmembrane helix</keyword>
<reference evidence="13" key="1">
    <citation type="submission" date="2020-11" db="EMBL/GenBank/DDBJ databases">
        <authorList>
            <person name="Tran Van P."/>
        </authorList>
    </citation>
    <scope>NUCLEOTIDE SEQUENCE</scope>
</reference>
<accession>A0A7R9Q177</accession>
<evidence type="ECO:0000259" key="12">
    <source>
        <dbReference type="PROSITE" id="PS50262"/>
    </source>
</evidence>
<keyword evidence="5 9" id="KW-0812">Transmembrane</keyword>
<feature type="transmembrane region" description="Helical" evidence="11">
    <location>
        <begin position="64"/>
        <end position="91"/>
    </location>
</feature>
<dbReference type="GO" id="GO:0016020">
    <property type="term" value="C:membrane"/>
    <property type="evidence" value="ECO:0007669"/>
    <property type="project" value="UniProtKB-SubCell"/>
</dbReference>
<dbReference type="EMBL" id="OC859443">
    <property type="protein sequence ID" value="CAD7627589.1"/>
    <property type="molecule type" value="Genomic_DNA"/>
</dbReference>